<evidence type="ECO:0000259" key="1">
    <source>
        <dbReference type="Pfam" id="PF03435"/>
    </source>
</evidence>
<dbReference type="EMBL" id="QKYN01000114">
    <property type="protein sequence ID" value="RAG82406.1"/>
    <property type="molecule type" value="Genomic_DNA"/>
</dbReference>
<evidence type="ECO:0000313" key="3">
    <source>
        <dbReference type="Proteomes" id="UP000248889"/>
    </source>
</evidence>
<sequence length="387" mass="40755">MGRWAVRSIAKLGSAGRLLVADIDLARAQQVADEVGGPCVAVRLDATDEAALRAVFSDCDVVLNTMGPFSLFARPILEAAIECGCDYLDIDDDWESTVEAFDYDARAREKGCRVVKGIGGSPGVSNLAAMLAASRLDSVSEIVTGWSMRGAVIEEEAAYPAAAGSAGAAVEHWVIQISGTIRAWRDGAEQDITPLQPVDLEYPGFGPVRAHTVGHPEALTLPRYLDGLTTCLNVTSGPEWLFDHARSVAADYHAGTITLAEGARRVNQPQPPADARGSRNPLGTVWALARGERDGKPMAVSVEPRAMPPGKMGGGTGVALAVGLELLRRGLITRTGVHAPEGVIDPRDFFALYAEFVEPALPAGEDVLLVRELPGAAAPALRGLAGH</sequence>
<dbReference type="PANTHER" id="PTHR43796">
    <property type="entry name" value="CARBOXYNORSPERMIDINE SYNTHASE"/>
    <property type="match status" value="1"/>
</dbReference>
<proteinExistence type="predicted"/>
<dbReference type="SUPFAM" id="SSF51735">
    <property type="entry name" value="NAD(P)-binding Rossmann-fold domains"/>
    <property type="match status" value="1"/>
</dbReference>
<organism evidence="2 3">
    <name type="scientific">Streptacidiphilus pinicola</name>
    <dbReference type="NCBI Taxonomy" id="2219663"/>
    <lineage>
        <taxon>Bacteria</taxon>
        <taxon>Bacillati</taxon>
        <taxon>Actinomycetota</taxon>
        <taxon>Actinomycetes</taxon>
        <taxon>Kitasatosporales</taxon>
        <taxon>Streptomycetaceae</taxon>
        <taxon>Streptacidiphilus</taxon>
    </lineage>
</organism>
<keyword evidence="3" id="KW-1185">Reference proteome</keyword>
<dbReference type="InterPro" id="IPR036291">
    <property type="entry name" value="NAD(P)-bd_dom_sf"/>
</dbReference>
<dbReference type="PANTHER" id="PTHR43796:SF2">
    <property type="entry name" value="CARBOXYNORSPERMIDINE SYNTHASE"/>
    <property type="match status" value="1"/>
</dbReference>
<feature type="domain" description="Saccharopine dehydrogenase NADP binding" evidence="1">
    <location>
        <begin position="2"/>
        <end position="111"/>
    </location>
</feature>
<dbReference type="Pfam" id="PF03435">
    <property type="entry name" value="Sacchrp_dh_NADP"/>
    <property type="match status" value="1"/>
</dbReference>
<dbReference type="InterPro" id="IPR005097">
    <property type="entry name" value="Sacchrp_dh_NADP-bd"/>
</dbReference>
<comment type="caution">
    <text evidence="2">The sequence shown here is derived from an EMBL/GenBank/DDBJ whole genome shotgun (WGS) entry which is preliminary data.</text>
</comment>
<dbReference type="Proteomes" id="UP000248889">
    <property type="component" value="Unassembled WGS sequence"/>
</dbReference>
<evidence type="ECO:0000313" key="2">
    <source>
        <dbReference type="EMBL" id="RAG82406.1"/>
    </source>
</evidence>
<dbReference type="Gene3D" id="3.30.360.10">
    <property type="entry name" value="Dihydrodipicolinate Reductase, domain 2"/>
    <property type="match status" value="1"/>
</dbReference>
<dbReference type="AlphaFoldDB" id="A0A2X0IX80"/>
<accession>A0A2X0IX80</accession>
<name>A0A2X0IX80_9ACTN</name>
<protein>
    <submittedName>
        <fullName evidence="2">Saccharopine dehydrogenase</fullName>
    </submittedName>
</protein>
<reference evidence="2 3" key="1">
    <citation type="submission" date="2018-06" db="EMBL/GenBank/DDBJ databases">
        <title>Streptacidiphilus pinicola sp. nov., isolated from pine grove soil.</title>
        <authorList>
            <person name="Roh S.G."/>
            <person name="Park S."/>
            <person name="Kim M.-K."/>
            <person name="Yun B.-R."/>
            <person name="Park J."/>
            <person name="Kim M.J."/>
            <person name="Kim Y.S."/>
            <person name="Kim S.B."/>
        </authorList>
    </citation>
    <scope>NUCLEOTIDE SEQUENCE [LARGE SCALE GENOMIC DNA]</scope>
    <source>
        <strain evidence="2 3">MMS16-CNU450</strain>
    </source>
</reference>
<gene>
    <name evidence="2" type="ORF">DN069_27420</name>
</gene>
<dbReference type="Gene3D" id="3.40.50.720">
    <property type="entry name" value="NAD(P)-binding Rossmann-like Domain"/>
    <property type="match status" value="1"/>
</dbReference>